<gene>
    <name evidence="1" type="ORF">B0I32_106265</name>
</gene>
<dbReference type="RefSeq" id="WP_146178182.1">
    <property type="nucleotide sequence ID" value="NZ_PVNG01000006.1"/>
</dbReference>
<dbReference type="Proteomes" id="UP000238312">
    <property type="component" value="Unassembled WGS sequence"/>
</dbReference>
<dbReference type="EMBL" id="PVNG01000006">
    <property type="protein sequence ID" value="PRX66129.1"/>
    <property type="molecule type" value="Genomic_DNA"/>
</dbReference>
<proteinExistence type="predicted"/>
<dbReference type="AlphaFoldDB" id="A0A2T0N2H1"/>
<evidence type="ECO:0000313" key="1">
    <source>
        <dbReference type="EMBL" id="PRX66129.1"/>
    </source>
</evidence>
<keyword evidence="2" id="KW-1185">Reference proteome</keyword>
<reference evidence="1 2" key="1">
    <citation type="submission" date="2018-03" db="EMBL/GenBank/DDBJ databases">
        <title>Genomic Encyclopedia of Type Strains, Phase III (KMG-III): the genomes of soil and plant-associated and newly described type strains.</title>
        <authorList>
            <person name="Whitman W."/>
        </authorList>
    </citation>
    <scope>NUCLEOTIDE SEQUENCE [LARGE SCALE GENOMIC DNA]</scope>
    <source>
        <strain evidence="1 2">CGMCC 4.7104</strain>
    </source>
</reference>
<organism evidence="1 2">
    <name type="scientific">Nonomuraea fuscirosea</name>
    <dbReference type="NCBI Taxonomy" id="1291556"/>
    <lineage>
        <taxon>Bacteria</taxon>
        <taxon>Bacillati</taxon>
        <taxon>Actinomycetota</taxon>
        <taxon>Actinomycetes</taxon>
        <taxon>Streptosporangiales</taxon>
        <taxon>Streptosporangiaceae</taxon>
        <taxon>Nonomuraea</taxon>
    </lineage>
</organism>
<evidence type="ECO:0000313" key="2">
    <source>
        <dbReference type="Proteomes" id="UP000238312"/>
    </source>
</evidence>
<sequence length="60" mass="6651">MSATLIRWSVAATINDSDHLPEDTSVDEVTVEIEEVLADALDAWYKRRGHQLLACEPVVA</sequence>
<protein>
    <submittedName>
        <fullName evidence="1">Uncharacterized protein</fullName>
    </submittedName>
</protein>
<comment type="caution">
    <text evidence="1">The sequence shown here is derived from an EMBL/GenBank/DDBJ whole genome shotgun (WGS) entry which is preliminary data.</text>
</comment>
<dbReference type="OrthoDB" id="5196250at2"/>
<accession>A0A2T0N2H1</accession>
<name>A0A2T0N2H1_9ACTN</name>